<protein>
    <submittedName>
        <fullName evidence="1">Uncharacterized protein</fullName>
    </submittedName>
</protein>
<dbReference type="AlphaFoldDB" id="A0A0V0RJ00"/>
<comment type="caution">
    <text evidence="1">The sequence shown here is derived from an EMBL/GenBank/DDBJ whole genome shotgun (WGS) entry which is preliminary data.</text>
</comment>
<dbReference type="Proteomes" id="UP000054630">
    <property type="component" value="Unassembled WGS sequence"/>
</dbReference>
<reference evidence="1 2" key="1">
    <citation type="submission" date="2015-01" db="EMBL/GenBank/DDBJ databases">
        <title>Evolution of Trichinella species and genotypes.</title>
        <authorList>
            <person name="Korhonen P.K."/>
            <person name="Edoardo P."/>
            <person name="Giuseppe L.R."/>
            <person name="Gasser R.B."/>
        </authorList>
    </citation>
    <scope>NUCLEOTIDE SEQUENCE [LARGE SCALE GENOMIC DNA]</scope>
    <source>
        <strain evidence="1">ISS37</strain>
    </source>
</reference>
<proteinExistence type="predicted"/>
<accession>A0A0V0RJ00</accession>
<dbReference type="EMBL" id="JYDL01000163">
    <property type="protein sequence ID" value="KRX14330.1"/>
    <property type="molecule type" value="Genomic_DNA"/>
</dbReference>
<dbReference type="OrthoDB" id="5917312at2759"/>
<keyword evidence="2" id="KW-1185">Reference proteome</keyword>
<gene>
    <name evidence="1" type="ORF">T07_10996</name>
</gene>
<feature type="non-terminal residue" evidence="1">
    <location>
        <position position="1"/>
    </location>
</feature>
<dbReference type="InterPro" id="IPR046350">
    <property type="entry name" value="Cystatin_sf"/>
</dbReference>
<dbReference type="SUPFAM" id="SSF54403">
    <property type="entry name" value="Cystatin/monellin"/>
    <property type="match status" value="1"/>
</dbReference>
<sequence>LQQLLEVSFCIMKHCVISFLVCATILISYCFQHSTADSDEDELIEYINIAIQKQVNAILNDGYLWLLGNFTTAFRKETAYYLSFDMIKSLCLTFGNADKMLDGTYGIRHCNEFNPRQKKQCVYIVYTDATFMKRLRLRGACA</sequence>
<evidence type="ECO:0000313" key="1">
    <source>
        <dbReference type="EMBL" id="KRX14330.1"/>
    </source>
</evidence>
<name>A0A0V0RJ00_9BILA</name>
<organism evidence="1 2">
    <name type="scientific">Trichinella nelsoni</name>
    <dbReference type="NCBI Taxonomy" id="6336"/>
    <lineage>
        <taxon>Eukaryota</taxon>
        <taxon>Metazoa</taxon>
        <taxon>Ecdysozoa</taxon>
        <taxon>Nematoda</taxon>
        <taxon>Enoplea</taxon>
        <taxon>Dorylaimia</taxon>
        <taxon>Trichinellida</taxon>
        <taxon>Trichinellidae</taxon>
        <taxon>Trichinella</taxon>
    </lineage>
</organism>
<evidence type="ECO:0000313" key="2">
    <source>
        <dbReference type="Proteomes" id="UP000054630"/>
    </source>
</evidence>